<name>A0A8S4G6Q5_PLUXY</name>
<protein>
    <recommendedName>
        <fullName evidence="1">RNA-directed DNA polymerase</fullName>
        <ecNumber evidence="1">2.7.7.49</ecNumber>
    </recommendedName>
</protein>
<dbReference type="InterPro" id="IPR041577">
    <property type="entry name" value="RT_RNaseH_2"/>
</dbReference>
<organism evidence="10 11">
    <name type="scientific">Plutella xylostella</name>
    <name type="common">Diamondback moth</name>
    <name type="synonym">Plutella maculipennis</name>
    <dbReference type="NCBI Taxonomy" id="51655"/>
    <lineage>
        <taxon>Eukaryota</taxon>
        <taxon>Metazoa</taxon>
        <taxon>Ecdysozoa</taxon>
        <taxon>Arthropoda</taxon>
        <taxon>Hexapoda</taxon>
        <taxon>Insecta</taxon>
        <taxon>Pterygota</taxon>
        <taxon>Neoptera</taxon>
        <taxon>Endopterygota</taxon>
        <taxon>Lepidoptera</taxon>
        <taxon>Glossata</taxon>
        <taxon>Ditrysia</taxon>
        <taxon>Yponomeutoidea</taxon>
        <taxon>Plutellidae</taxon>
        <taxon>Plutella</taxon>
    </lineage>
</organism>
<dbReference type="InterPro" id="IPR000477">
    <property type="entry name" value="RT_dom"/>
</dbReference>
<dbReference type="PANTHER" id="PTHR37984:SF5">
    <property type="entry name" value="PROTEIN NYNRIN-LIKE"/>
    <property type="match status" value="1"/>
</dbReference>
<dbReference type="InterPro" id="IPR050951">
    <property type="entry name" value="Retrovirus_Pol_polyprotein"/>
</dbReference>
<evidence type="ECO:0000256" key="7">
    <source>
        <dbReference type="SAM" id="MobiDB-lite"/>
    </source>
</evidence>
<feature type="domain" description="Integrase catalytic" evidence="9">
    <location>
        <begin position="693"/>
        <end position="846"/>
    </location>
</feature>
<dbReference type="InterPro" id="IPR001878">
    <property type="entry name" value="Znf_CCHC"/>
</dbReference>
<dbReference type="Gene3D" id="3.30.70.270">
    <property type="match status" value="2"/>
</dbReference>
<dbReference type="GO" id="GO:0006508">
    <property type="term" value="P:proteolysis"/>
    <property type="evidence" value="ECO:0007669"/>
    <property type="project" value="UniProtKB-KW"/>
</dbReference>
<evidence type="ECO:0000256" key="2">
    <source>
        <dbReference type="ARBA" id="ARBA00022670"/>
    </source>
</evidence>
<dbReference type="InterPro" id="IPR043128">
    <property type="entry name" value="Rev_trsase/Diguanyl_cyclase"/>
</dbReference>
<dbReference type="Pfam" id="PF00078">
    <property type="entry name" value="RVT_1"/>
    <property type="match status" value="1"/>
</dbReference>
<feature type="compositionally biased region" description="Low complexity" evidence="7">
    <location>
        <begin position="1"/>
        <end position="24"/>
    </location>
</feature>
<feature type="region of interest" description="Disordered" evidence="7">
    <location>
        <begin position="926"/>
        <end position="970"/>
    </location>
</feature>
<keyword evidence="2" id="KW-0645">Protease</keyword>
<dbReference type="FunFam" id="3.30.70.270:FF:000026">
    <property type="entry name" value="Transposon Ty3-G Gag-Pol polyprotein"/>
    <property type="match status" value="1"/>
</dbReference>
<proteinExistence type="predicted"/>
<dbReference type="PROSITE" id="PS50158">
    <property type="entry name" value="ZF_CCHC"/>
    <property type="match status" value="1"/>
</dbReference>
<dbReference type="GO" id="GO:0042575">
    <property type="term" value="C:DNA polymerase complex"/>
    <property type="evidence" value="ECO:0007669"/>
    <property type="project" value="UniProtKB-ARBA"/>
</dbReference>
<dbReference type="GO" id="GO:0015074">
    <property type="term" value="P:DNA integration"/>
    <property type="evidence" value="ECO:0007669"/>
    <property type="project" value="InterPro"/>
</dbReference>
<dbReference type="Gene3D" id="3.30.420.10">
    <property type="entry name" value="Ribonuclease H-like superfamily/Ribonuclease H"/>
    <property type="match status" value="1"/>
</dbReference>
<dbReference type="GO" id="GO:0003677">
    <property type="term" value="F:DNA binding"/>
    <property type="evidence" value="ECO:0007669"/>
    <property type="project" value="UniProtKB-KW"/>
</dbReference>
<dbReference type="EMBL" id="CAJHNJ030000115">
    <property type="protein sequence ID" value="CAG9135829.1"/>
    <property type="molecule type" value="Genomic_DNA"/>
</dbReference>
<gene>
    <name evidence="10" type="ORF">PLXY2_LOCUS14093</name>
</gene>
<dbReference type="Gene3D" id="4.10.60.10">
    <property type="entry name" value="Zinc finger, CCHC-type"/>
    <property type="match status" value="1"/>
</dbReference>
<keyword evidence="3" id="KW-0064">Aspartyl protease</keyword>
<keyword evidence="5" id="KW-0511">Multifunctional enzyme</keyword>
<evidence type="ECO:0000256" key="3">
    <source>
        <dbReference type="ARBA" id="ARBA00022750"/>
    </source>
</evidence>
<accession>A0A8S4G6Q5</accession>
<dbReference type="SUPFAM" id="SSF57756">
    <property type="entry name" value="Retrovirus zinc finger-like domains"/>
    <property type="match status" value="1"/>
</dbReference>
<dbReference type="GO" id="GO:0008270">
    <property type="term" value="F:zinc ion binding"/>
    <property type="evidence" value="ECO:0007669"/>
    <property type="project" value="UniProtKB-KW"/>
</dbReference>
<evidence type="ECO:0000256" key="5">
    <source>
        <dbReference type="ARBA" id="ARBA00023268"/>
    </source>
</evidence>
<dbReference type="InterPro" id="IPR036875">
    <property type="entry name" value="Znf_CCHC_sf"/>
</dbReference>
<dbReference type="CDD" id="cd09274">
    <property type="entry name" value="RNase_HI_RT_Ty3"/>
    <property type="match status" value="1"/>
</dbReference>
<feature type="domain" description="CCHC-type" evidence="8">
    <location>
        <begin position="106"/>
        <end position="120"/>
    </location>
</feature>
<dbReference type="Pfam" id="PF17919">
    <property type="entry name" value="RT_RNaseH_2"/>
    <property type="match status" value="1"/>
</dbReference>
<dbReference type="InterPro" id="IPR012337">
    <property type="entry name" value="RNaseH-like_sf"/>
</dbReference>
<dbReference type="PROSITE" id="PS50994">
    <property type="entry name" value="INTEGRASE"/>
    <property type="match status" value="1"/>
</dbReference>
<evidence type="ECO:0000259" key="8">
    <source>
        <dbReference type="PROSITE" id="PS50158"/>
    </source>
</evidence>
<keyword evidence="4" id="KW-0238">DNA-binding</keyword>
<dbReference type="CDD" id="cd01647">
    <property type="entry name" value="RT_LTR"/>
    <property type="match status" value="1"/>
</dbReference>
<dbReference type="Pfam" id="PF00665">
    <property type="entry name" value="rve"/>
    <property type="match status" value="1"/>
</dbReference>
<dbReference type="InterPro" id="IPR041588">
    <property type="entry name" value="Integrase_H2C2"/>
</dbReference>
<comment type="caution">
    <text evidence="10">The sequence shown here is derived from an EMBL/GenBank/DDBJ whole genome shotgun (WGS) entry which is preliminary data.</text>
</comment>
<dbReference type="InterPro" id="IPR001584">
    <property type="entry name" value="Integrase_cat-core"/>
</dbReference>
<dbReference type="InterPro" id="IPR036397">
    <property type="entry name" value="RNaseH_sf"/>
</dbReference>
<dbReference type="SMART" id="SM00343">
    <property type="entry name" value="ZnF_C2HC"/>
    <property type="match status" value="2"/>
</dbReference>
<sequence>MALSLEAAVRDSAAASSSGALGERPGQPGDHVYAVERRARGGRWGGGGDGGGRRRGEAAPRAPRTAASRESRGAWRRRAPTSSARRCYRCGQDHMADKCPFMSVECYVCGDRGHIAKMCKYRKDATVHHVIGDDVEVYEEASASASDSEREVYQLSDSEADDDHWNIKVNINGKDLLMEGDTGSALIQKFPNVFAPGIGAFNKGVIALELVEGAAPVWLRARSVPYALRPAVEAELARLQREGIISPVEWSEWGTPIVPVIKRSGEVRLCGDYKLTVNPVLVEDKYPIPRIEDVFMILQGGQCFSKIDLSRAYQQLLLNEKSKTYCTIVTHRGMFTYNRLPFGVKCAPSKFQRIMEKLFRIPYVAIYLDDVVITGDDDDDHLCRLMEVFRILSESGLRVEPKKCSFFNKSISYLGYVIDASGLRTEATKIDAINNTPAPGNIAELRAFLGLINYYGKFVVNLSDVLNPLYELLNKKQRYEWSKECETAFKEIKKRLLNAPVLAHFDPELETVVTCDASPYGVSAVLAQRTREGAERPVLHASRTLSAAEKNYAQICREGLAVIFAVTKFHDYLYGRHFTLVTDCKPLASIFSENKGIPSMAASRLQSIKQYLSIEGGCLLYGHRVVVPRALRAAVLQRLHATHQGMVQMKALARGFVYWPGVDADIERECRACAACQSLRPAPRAAPLHPWAWPQEPWFRLHLDFFSLSGNTIYYLVLVDAHSKWLEAYRVKSTSAQSTIENLRNVFARLGFPREAVTDNGPPFGSTEFGNFMSSCGIKHILVSPYKPSSNGAAESAVKIIKTCLKKAIFERENLDLALDRYLLMYRSTPHSATGRSPAELLLGRELRTPLHLLRPSLADAVRERQRKQVELRGGHLRSFEIGDNVMFKAFQNNKSFWMNGGILIDGEGRENNEFIEVCDVPSLAGPNMTSQSARVTPPPPERAAPATPEPIANNRPTRTRRPVNRYGYE</sequence>
<keyword evidence="6" id="KW-0862">Zinc</keyword>
<dbReference type="PANTHER" id="PTHR37984">
    <property type="entry name" value="PROTEIN CBG26694"/>
    <property type="match status" value="1"/>
</dbReference>
<dbReference type="AlphaFoldDB" id="A0A8S4G6Q5"/>
<dbReference type="Gene3D" id="1.10.340.70">
    <property type="match status" value="1"/>
</dbReference>
<keyword evidence="6" id="KW-0479">Metal-binding</keyword>
<dbReference type="SUPFAM" id="SSF53098">
    <property type="entry name" value="Ribonuclease H-like"/>
    <property type="match status" value="1"/>
</dbReference>
<evidence type="ECO:0000256" key="4">
    <source>
        <dbReference type="ARBA" id="ARBA00023125"/>
    </source>
</evidence>
<dbReference type="Pfam" id="PF17921">
    <property type="entry name" value="Integrase_H2C2"/>
    <property type="match status" value="1"/>
</dbReference>
<dbReference type="Gene3D" id="3.10.10.10">
    <property type="entry name" value="HIV Type 1 Reverse Transcriptase, subunit A, domain 1"/>
    <property type="match status" value="1"/>
</dbReference>
<keyword evidence="11" id="KW-1185">Reference proteome</keyword>
<evidence type="ECO:0000259" key="9">
    <source>
        <dbReference type="PROSITE" id="PS50994"/>
    </source>
</evidence>
<dbReference type="FunFam" id="1.10.340.70:FF:000003">
    <property type="entry name" value="Protein CBG25708"/>
    <property type="match status" value="1"/>
</dbReference>
<reference evidence="10" key="1">
    <citation type="submission" date="2020-11" db="EMBL/GenBank/DDBJ databases">
        <authorList>
            <person name="Whiteford S."/>
        </authorList>
    </citation>
    <scope>NUCLEOTIDE SEQUENCE</scope>
</reference>
<dbReference type="FunFam" id="3.30.420.10:FF:000063">
    <property type="entry name" value="Retrovirus-related Pol polyprotein from transposon 297-like Protein"/>
    <property type="match status" value="1"/>
</dbReference>
<dbReference type="InterPro" id="IPR043502">
    <property type="entry name" value="DNA/RNA_pol_sf"/>
</dbReference>
<evidence type="ECO:0000313" key="10">
    <source>
        <dbReference type="EMBL" id="CAG9135829.1"/>
    </source>
</evidence>
<dbReference type="EC" id="2.7.7.49" evidence="1"/>
<evidence type="ECO:0000313" key="11">
    <source>
        <dbReference type="Proteomes" id="UP000653454"/>
    </source>
</evidence>
<dbReference type="Pfam" id="PF00098">
    <property type="entry name" value="zf-CCHC"/>
    <property type="match status" value="1"/>
</dbReference>
<keyword evidence="3" id="KW-0378">Hydrolase</keyword>
<keyword evidence="6" id="KW-0863">Zinc-finger</keyword>
<feature type="region of interest" description="Disordered" evidence="7">
    <location>
        <begin position="1"/>
        <end position="78"/>
    </location>
</feature>
<dbReference type="GO" id="GO:0003964">
    <property type="term" value="F:RNA-directed DNA polymerase activity"/>
    <property type="evidence" value="ECO:0007669"/>
    <property type="project" value="UniProtKB-EC"/>
</dbReference>
<dbReference type="Proteomes" id="UP000653454">
    <property type="component" value="Unassembled WGS sequence"/>
</dbReference>
<dbReference type="GO" id="GO:0004190">
    <property type="term" value="F:aspartic-type endopeptidase activity"/>
    <property type="evidence" value="ECO:0007669"/>
    <property type="project" value="UniProtKB-KW"/>
</dbReference>
<feature type="compositionally biased region" description="Low complexity" evidence="7">
    <location>
        <begin position="944"/>
        <end position="957"/>
    </location>
</feature>
<dbReference type="SUPFAM" id="SSF56672">
    <property type="entry name" value="DNA/RNA polymerases"/>
    <property type="match status" value="1"/>
</dbReference>
<evidence type="ECO:0000256" key="1">
    <source>
        <dbReference type="ARBA" id="ARBA00012493"/>
    </source>
</evidence>
<evidence type="ECO:0000256" key="6">
    <source>
        <dbReference type="PROSITE-ProRule" id="PRU00047"/>
    </source>
</evidence>